<feature type="region of interest" description="Disordered" evidence="1">
    <location>
        <begin position="46"/>
        <end position="67"/>
    </location>
</feature>
<feature type="compositionally biased region" description="Basic and acidic residues" evidence="1">
    <location>
        <begin position="57"/>
        <end position="67"/>
    </location>
</feature>
<evidence type="ECO:0000256" key="1">
    <source>
        <dbReference type="SAM" id="MobiDB-lite"/>
    </source>
</evidence>
<name>A0A1G8HAZ7_9PSED</name>
<sequence length="67" mass="7274">MRIRSILPICLIVPLAGCGLGETAATAELQAKQAAQAQQQMAQLKEQIDQANARNQQRLEDGEKDAQ</sequence>
<accession>A0A1G8HAZ7</accession>
<evidence type="ECO:0000313" key="2">
    <source>
        <dbReference type="EMBL" id="SDI03844.1"/>
    </source>
</evidence>
<evidence type="ECO:0000313" key="3">
    <source>
        <dbReference type="Proteomes" id="UP000199636"/>
    </source>
</evidence>
<organism evidence="2 3">
    <name type="scientific">Pseudomonas panipatensis</name>
    <dbReference type="NCBI Taxonomy" id="428992"/>
    <lineage>
        <taxon>Bacteria</taxon>
        <taxon>Pseudomonadati</taxon>
        <taxon>Pseudomonadota</taxon>
        <taxon>Gammaproteobacteria</taxon>
        <taxon>Pseudomonadales</taxon>
        <taxon>Pseudomonadaceae</taxon>
        <taxon>Pseudomonas</taxon>
    </lineage>
</organism>
<dbReference type="AlphaFoldDB" id="A0A1G8HAZ7"/>
<proteinExistence type="predicted"/>
<reference evidence="3" key="1">
    <citation type="submission" date="2016-10" db="EMBL/GenBank/DDBJ databases">
        <authorList>
            <person name="Varghese N."/>
            <person name="Submissions S."/>
        </authorList>
    </citation>
    <scope>NUCLEOTIDE SEQUENCE [LARGE SCALE GENOMIC DNA]</scope>
    <source>
        <strain evidence="3">CCM 7469</strain>
    </source>
</reference>
<protein>
    <submittedName>
        <fullName evidence="2">Uncharacterized protein</fullName>
    </submittedName>
</protein>
<dbReference type="EMBL" id="FNDS01000005">
    <property type="protein sequence ID" value="SDI03844.1"/>
    <property type="molecule type" value="Genomic_DNA"/>
</dbReference>
<dbReference type="STRING" id="428992.SAMN05216272_105121"/>
<keyword evidence="3" id="KW-1185">Reference proteome</keyword>
<dbReference type="RefSeq" id="WP_090263038.1">
    <property type="nucleotide sequence ID" value="NZ_FNDS01000005.1"/>
</dbReference>
<gene>
    <name evidence="2" type="ORF">SAMN05216272_105121</name>
</gene>
<dbReference type="Proteomes" id="UP000199636">
    <property type="component" value="Unassembled WGS sequence"/>
</dbReference>